<name>F7NNX0_9FIRM</name>
<dbReference type="Proteomes" id="UP000003240">
    <property type="component" value="Unassembled WGS sequence"/>
</dbReference>
<dbReference type="GO" id="GO:0016020">
    <property type="term" value="C:membrane"/>
    <property type="evidence" value="ECO:0007669"/>
    <property type="project" value="InterPro"/>
</dbReference>
<dbReference type="GO" id="GO:0030313">
    <property type="term" value="C:cell envelope"/>
    <property type="evidence" value="ECO:0007669"/>
    <property type="project" value="UniProtKB-SubCell"/>
</dbReference>
<dbReference type="SMART" id="SM00062">
    <property type="entry name" value="PBPb"/>
    <property type="match status" value="1"/>
</dbReference>
<dbReference type="eggNOG" id="COG0834">
    <property type="taxonomic scope" value="Bacteria"/>
</dbReference>
<accession>F7NNX0</accession>
<evidence type="ECO:0000313" key="7">
    <source>
        <dbReference type="EMBL" id="EGO62304.1"/>
    </source>
</evidence>
<evidence type="ECO:0000259" key="6">
    <source>
        <dbReference type="SMART" id="SM00079"/>
    </source>
</evidence>
<dbReference type="Gene3D" id="3.40.190.10">
    <property type="entry name" value="Periplasmic binding protein-like II"/>
    <property type="match status" value="2"/>
</dbReference>
<evidence type="ECO:0000259" key="5">
    <source>
        <dbReference type="SMART" id="SM00062"/>
    </source>
</evidence>
<evidence type="ECO:0000256" key="3">
    <source>
        <dbReference type="ARBA" id="ARBA00022729"/>
    </source>
</evidence>
<evidence type="ECO:0000256" key="4">
    <source>
        <dbReference type="RuleBase" id="RU003744"/>
    </source>
</evidence>
<dbReference type="SUPFAM" id="SSF53850">
    <property type="entry name" value="Periplasmic binding protein-like II"/>
    <property type="match status" value="1"/>
</dbReference>
<evidence type="ECO:0000313" key="8">
    <source>
        <dbReference type="Proteomes" id="UP000003240"/>
    </source>
</evidence>
<keyword evidence="8" id="KW-1185">Reference proteome</keyword>
<dbReference type="InterPro" id="IPR001320">
    <property type="entry name" value="Iontro_rcpt_C"/>
</dbReference>
<protein>
    <submittedName>
        <fullName evidence="7">Extracellular solute-binding protein family 3</fullName>
    </submittedName>
</protein>
<dbReference type="PANTHER" id="PTHR35936:SF38">
    <property type="entry name" value="GLUTAMINE-BINDING PERIPLASMIC PROTEIN"/>
    <property type="match status" value="1"/>
</dbReference>
<dbReference type="EMBL" id="AFGF01000234">
    <property type="protein sequence ID" value="EGO62304.1"/>
    <property type="molecule type" value="Genomic_DNA"/>
</dbReference>
<dbReference type="PROSITE" id="PS01039">
    <property type="entry name" value="SBP_BACTERIAL_3"/>
    <property type="match status" value="1"/>
</dbReference>
<feature type="domain" description="Ionotropic glutamate receptor C-terminal" evidence="6">
    <location>
        <begin position="35"/>
        <end position="255"/>
    </location>
</feature>
<comment type="caution">
    <text evidence="7">The sequence shown here is derived from an EMBL/GenBank/DDBJ whole genome shotgun (WGS) entry which is preliminary data.</text>
</comment>
<dbReference type="InterPro" id="IPR001638">
    <property type="entry name" value="Solute-binding_3/MltF_N"/>
</dbReference>
<comment type="similarity">
    <text evidence="2 4">Belongs to the bacterial solute-binding protein 3 family.</text>
</comment>
<dbReference type="AlphaFoldDB" id="F7NNX0"/>
<dbReference type="SMART" id="SM00079">
    <property type="entry name" value="PBPe"/>
    <property type="match status" value="1"/>
</dbReference>
<dbReference type="CDD" id="cd13624">
    <property type="entry name" value="PBP2_Arg_Lys_His"/>
    <property type="match status" value="1"/>
</dbReference>
<evidence type="ECO:0000256" key="2">
    <source>
        <dbReference type="ARBA" id="ARBA00010333"/>
    </source>
</evidence>
<evidence type="ECO:0000256" key="1">
    <source>
        <dbReference type="ARBA" id="ARBA00004196"/>
    </source>
</evidence>
<organism evidence="7 8">
    <name type="scientific">Acetonema longum DSM 6540</name>
    <dbReference type="NCBI Taxonomy" id="1009370"/>
    <lineage>
        <taxon>Bacteria</taxon>
        <taxon>Bacillati</taxon>
        <taxon>Bacillota</taxon>
        <taxon>Negativicutes</taxon>
        <taxon>Acetonemataceae</taxon>
        <taxon>Acetonema</taxon>
    </lineage>
</organism>
<dbReference type="Pfam" id="PF00497">
    <property type="entry name" value="SBP_bac_3"/>
    <property type="match status" value="1"/>
</dbReference>
<sequence>MKKWTTALLLGIFLLTLFLAGCGGSEPAKEQAKKVLRVGSETTYPPFEFQDEKSKEYVGFDLDLIRAVGNQMGYEIQIQSMAFDGLIPALEAGNIDALISAMTITAERAKKVTFSQPYYKSGLAIMVRQDNTDIKEFDDLTGKKIAVQIGTTGADEAAKIKDAKISTFNSAPEAFLELKAGGVDAVVNDLPVNEYYITQGGGQDAKIVGKALTSEDYGIATAKKNTELAGQIDKALAELKKNGEYEKIYVKWFGSKPQ</sequence>
<gene>
    <name evidence="7" type="ORF">ALO_19057</name>
</gene>
<dbReference type="PANTHER" id="PTHR35936">
    <property type="entry name" value="MEMBRANE-BOUND LYTIC MUREIN TRANSGLYCOSYLASE F"/>
    <property type="match status" value="1"/>
</dbReference>
<reference evidence="7 8" key="1">
    <citation type="journal article" date="2011" name="EMBO J.">
        <title>Structural diversity of bacterial flagellar motors.</title>
        <authorList>
            <person name="Chen S."/>
            <person name="Beeby M."/>
            <person name="Murphy G.E."/>
            <person name="Leadbetter J.R."/>
            <person name="Hendrixson D.R."/>
            <person name="Briegel A."/>
            <person name="Li Z."/>
            <person name="Shi J."/>
            <person name="Tocheva E.I."/>
            <person name="Muller A."/>
            <person name="Dobro M.J."/>
            <person name="Jensen G.J."/>
        </authorList>
    </citation>
    <scope>NUCLEOTIDE SEQUENCE [LARGE SCALE GENOMIC DNA]</scope>
    <source>
        <strain evidence="7 8">DSM 6540</strain>
    </source>
</reference>
<proteinExistence type="inferred from homology"/>
<comment type="subcellular location">
    <subcellularLocation>
        <location evidence="1">Cell envelope</location>
    </subcellularLocation>
</comment>
<keyword evidence="3" id="KW-0732">Signal</keyword>
<dbReference type="GO" id="GO:0015276">
    <property type="term" value="F:ligand-gated monoatomic ion channel activity"/>
    <property type="evidence" value="ECO:0007669"/>
    <property type="project" value="InterPro"/>
</dbReference>
<feature type="domain" description="Solute-binding protein family 3/N-terminal" evidence="5">
    <location>
        <begin position="35"/>
        <end position="256"/>
    </location>
</feature>
<dbReference type="PROSITE" id="PS51257">
    <property type="entry name" value="PROKAR_LIPOPROTEIN"/>
    <property type="match status" value="1"/>
</dbReference>
<dbReference type="STRING" id="1009370.ALO_19057"/>
<dbReference type="InterPro" id="IPR018313">
    <property type="entry name" value="SBP_3_CS"/>
</dbReference>